<evidence type="ECO:0000313" key="4">
    <source>
        <dbReference type="Proteomes" id="UP000235616"/>
    </source>
</evidence>
<organism evidence="3 4">
    <name type="scientific">Trinickia dabaoshanensis</name>
    <dbReference type="NCBI Taxonomy" id="564714"/>
    <lineage>
        <taxon>Bacteria</taxon>
        <taxon>Pseudomonadati</taxon>
        <taxon>Pseudomonadota</taxon>
        <taxon>Betaproteobacteria</taxon>
        <taxon>Burkholderiales</taxon>
        <taxon>Burkholderiaceae</taxon>
        <taxon>Trinickia</taxon>
    </lineage>
</organism>
<dbReference type="Gene3D" id="3.40.50.2300">
    <property type="match status" value="1"/>
</dbReference>
<dbReference type="InterPro" id="IPR011006">
    <property type="entry name" value="CheY-like_superfamily"/>
</dbReference>
<dbReference type="AlphaFoldDB" id="A0A2N7VXY7"/>
<protein>
    <submittedName>
        <fullName evidence="3">Response regulator</fullName>
    </submittedName>
</protein>
<dbReference type="PANTHER" id="PTHR44520:SF2">
    <property type="entry name" value="RESPONSE REGULATOR RCP1"/>
    <property type="match status" value="1"/>
</dbReference>
<dbReference type="RefSeq" id="WP_102644414.1">
    <property type="nucleotide sequence ID" value="NZ_PNYA01000004.1"/>
</dbReference>
<proteinExistence type="predicted"/>
<dbReference type="EMBL" id="PNYA01000004">
    <property type="protein sequence ID" value="PMS22014.1"/>
    <property type="molecule type" value="Genomic_DNA"/>
</dbReference>
<gene>
    <name evidence="3" type="ORF">C0Z18_05700</name>
</gene>
<feature type="domain" description="Response regulatory" evidence="2">
    <location>
        <begin position="11"/>
        <end position="138"/>
    </location>
</feature>
<dbReference type="SMART" id="SM00448">
    <property type="entry name" value="REC"/>
    <property type="match status" value="1"/>
</dbReference>
<dbReference type="Proteomes" id="UP000235616">
    <property type="component" value="Unassembled WGS sequence"/>
</dbReference>
<dbReference type="CDD" id="cd17557">
    <property type="entry name" value="REC_Rcp-like"/>
    <property type="match status" value="1"/>
</dbReference>
<evidence type="ECO:0000259" key="2">
    <source>
        <dbReference type="PROSITE" id="PS50110"/>
    </source>
</evidence>
<evidence type="ECO:0000256" key="1">
    <source>
        <dbReference type="PROSITE-ProRule" id="PRU00169"/>
    </source>
</evidence>
<name>A0A2N7VXY7_9BURK</name>
<dbReference type="GO" id="GO:0000160">
    <property type="term" value="P:phosphorelay signal transduction system"/>
    <property type="evidence" value="ECO:0007669"/>
    <property type="project" value="InterPro"/>
</dbReference>
<dbReference type="SUPFAM" id="SSF52172">
    <property type="entry name" value="CheY-like"/>
    <property type="match status" value="1"/>
</dbReference>
<reference evidence="3 4" key="1">
    <citation type="submission" date="2018-01" db="EMBL/GenBank/DDBJ databases">
        <title>Whole genome analyses suggest that Burkholderia sensu lato contains two further novel genera in the rhizoxinica-symbiotica group Mycetohabitans gen. nov., and Trinickia gen. nov.: implications for the evolution of diazotrophy and nodulation in the Burkholderiaceae.</title>
        <authorList>
            <person name="Estrada-de los Santos P."/>
            <person name="Palmer M."/>
            <person name="Chavez-Ramirez B."/>
            <person name="Beukes C."/>
            <person name="Steenkamp E.T."/>
            <person name="Hirsch A.M."/>
            <person name="Manyaka P."/>
            <person name="Maluk M."/>
            <person name="Lafos M."/>
            <person name="Crook M."/>
            <person name="Gross E."/>
            <person name="Simon M.F."/>
            <person name="Bueno dos Reis Junior F."/>
            <person name="Poole P.S."/>
            <person name="Venter S.N."/>
            <person name="James E.K."/>
        </authorList>
    </citation>
    <scope>NUCLEOTIDE SEQUENCE [LARGE SCALE GENOMIC DNA]</scope>
    <source>
        <strain evidence="3 4">GIMN1.004</strain>
    </source>
</reference>
<evidence type="ECO:0000313" key="3">
    <source>
        <dbReference type="EMBL" id="PMS22014.1"/>
    </source>
</evidence>
<dbReference type="Pfam" id="PF00072">
    <property type="entry name" value="Response_reg"/>
    <property type="match status" value="1"/>
</dbReference>
<dbReference type="OrthoDB" id="9793549at2"/>
<dbReference type="InterPro" id="IPR052893">
    <property type="entry name" value="TCS_response_regulator"/>
</dbReference>
<dbReference type="InterPro" id="IPR001789">
    <property type="entry name" value="Sig_transdc_resp-reg_receiver"/>
</dbReference>
<keyword evidence="1" id="KW-0597">Phosphoprotein</keyword>
<dbReference type="PROSITE" id="PS50110">
    <property type="entry name" value="RESPONSE_REGULATORY"/>
    <property type="match status" value="1"/>
</dbReference>
<accession>A0A2N7VXY7</accession>
<keyword evidence="4" id="KW-1185">Reference proteome</keyword>
<sequence>MLCDDSGKLVHILLVEDSPTDVMLTREAMEQYKVLNPLDIVEDGVDAMDYLKGRGKYADREPARPGLIILDLNLPRMSGREVLYELKQDPELRNIPVVVLTTSKSEEDVVKSYCLHANCYITKPVDFSKFIDVVRSISDFWFGVVTLPPVRS</sequence>
<comment type="caution">
    <text evidence="3">The sequence shown here is derived from an EMBL/GenBank/DDBJ whole genome shotgun (WGS) entry which is preliminary data.</text>
</comment>
<feature type="modified residue" description="4-aspartylphosphate" evidence="1">
    <location>
        <position position="71"/>
    </location>
</feature>
<dbReference type="PANTHER" id="PTHR44520">
    <property type="entry name" value="RESPONSE REGULATOR RCP1-RELATED"/>
    <property type="match status" value="1"/>
</dbReference>